<comment type="caution">
    <text evidence="2">The sequence shown here is derived from an EMBL/GenBank/DDBJ whole genome shotgun (WGS) entry which is preliminary data.</text>
</comment>
<keyword evidence="1" id="KW-0472">Membrane</keyword>
<dbReference type="RefSeq" id="WP_032059824.1">
    <property type="nucleotide sequence ID" value="NZ_JEXD01000034.1"/>
</dbReference>
<keyword evidence="1" id="KW-0812">Transmembrane</keyword>
<evidence type="ECO:0000313" key="2">
    <source>
        <dbReference type="EMBL" id="EXC05592.1"/>
    </source>
</evidence>
<feature type="transmembrane region" description="Helical" evidence="1">
    <location>
        <begin position="38"/>
        <end position="55"/>
    </location>
</feature>
<organism evidence="2 3">
    <name type="scientific">Acinetobacter baumannii 625974</name>
    <dbReference type="NCBI Taxonomy" id="1310607"/>
    <lineage>
        <taxon>Bacteria</taxon>
        <taxon>Pseudomonadati</taxon>
        <taxon>Pseudomonadota</taxon>
        <taxon>Gammaproteobacteria</taxon>
        <taxon>Moraxellales</taxon>
        <taxon>Moraxellaceae</taxon>
        <taxon>Acinetobacter</taxon>
        <taxon>Acinetobacter calcoaceticus/baumannii complex</taxon>
    </lineage>
</organism>
<dbReference type="PATRIC" id="fig|1310607.3.peg.3020"/>
<protein>
    <submittedName>
        <fullName evidence="2">Putative membrane protein</fullName>
    </submittedName>
</protein>
<sequence length="98" mass="11342">MKSFLIYDSLIKRYVLLTVGLIVIAFMIAIFFKGELEIDFAIGVVCGYLNIFLLLKNYRFPLIPEVKEDSDELVMYTRVSLLIFFVLIEFGFLLAALF</sequence>
<accession>A0A009QF78</accession>
<feature type="transmembrane region" description="Helical" evidence="1">
    <location>
        <begin position="76"/>
        <end position="97"/>
    </location>
</feature>
<name>A0A009QF78_ACIBA</name>
<evidence type="ECO:0000313" key="3">
    <source>
        <dbReference type="Proteomes" id="UP000021108"/>
    </source>
</evidence>
<keyword evidence="1" id="KW-1133">Transmembrane helix</keyword>
<gene>
    <name evidence="2" type="ORF">J506_3120</name>
</gene>
<reference evidence="2 3" key="1">
    <citation type="submission" date="2014-02" db="EMBL/GenBank/DDBJ databases">
        <title>Comparative genomics and transcriptomics to identify genetic mechanisms underlying the emergence of carbapenem resistant Acinetobacter baumannii (CRAb).</title>
        <authorList>
            <person name="Harris A.D."/>
            <person name="Johnson K.J."/>
            <person name="George J."/>
            <person name="Shefchek K."/>
            <person name="Daugherty S.C."/>
            <person name="Parankush S."/>
            <person name="Sadzewicz L."/>
            <person name="Tallon L."/>
            <person name="Sengamalay N."/>
            <person name="Hazen T.H."/>
            <person name="Rasko D.A."/>
        </authorList>
    </citation>
    <scope>NUCLEOTIDE SEQUENCE [LARGE SCALE GENOMIC DNA]</scope>
    <source>
        <strain evidence="2 3">625974</strain>
    </source>
</reference>
<feature type="transmembrane region" description="Helical" evidence="1">
    <location>
        <begin position="14"/>
        <end position="32"/>
    </location>
</feature>
<dbReference type="EMBL" id="JEXD01000034">
    <property type="protein sequence ID" value="EXC05592.1"/>
    <property type="molecule type" value="Genomic_DNA"/>
</dbReference>
<proteinExistence type="predicted"/>
<evidence type="ECO:0000256" key="1">
    <source>
        <dbReference type="SAM" id="Phobius"/>
    </source>
</evidence>
<dbReference type="AlphaFoldDB" id="A0A009QF78"/>
<dbReference type="Proteomes" id="UP000021108">
    <property type="component" value="Unassembled WGS sequence"/>
</dbReference>